<feature type="region of interest" description="Disordered" evidence="2">
    <location>
        <begin position="548"/>
        <end position="578"/>
    </location>
</feature>
<protein>
    <recommendedName>
        <fullName evidence="5">Peptidase A1 domain-containing protein</fullName>
    </recommendedName>
</protein>
<dbReference type="InterPro" id="IPR021109">
    <property type="entry name" value="Peptidase_aspartic_dom_sf"/>
</dbReference>
<gene>
    <name evidence="6" type="ORF">EUX98_g7539</name>
</gene>
<comment type="caution">
    <text evidence="6">The sequence shown here is derived from an EMBL/GenBank/DDBJ whole genome shotgun (WGS) entry which is preliminary data.</text>
</comment>
<comment type="similarity">
    <text evidence="1">Belongs to the peptidase A1 family.</text>
</comment>
<dbReference type="GO" id="GO:0004190">
    <property type="term" value="F:aspartic-type endopeptidase activity"/>
    <property type="evidence" value="ECO:0007669"/>
    <property type="project" value="InterPro"/>
</dbReference>
<evidence type="ECO:0000256" key="1">
    <source>
        <dbReference type="ARBA" id="ARBA00007447"/>
    </source>
</evidence>
<organism evidence="6 7">
    <name type="scientific">Antrodiella citrinella</name>
    <dbReference type="NCBI Taxonomy" id="2447956"/>
    <lineage>
        <taxon>Eukaryota</taxon>
        <taxon>Fungi</taxon>
        <taxon>Dikarya</taxon>
        <taxon>Basidiomycota</taxon>
        <taxon>Agaricomycotina</taxon>
        <taxon>Agaricomycetes</taxon>
        <taxon>Polyporales</taxon>
        <taxon>Steccherinaceae</taxon>
        <taxon>Antrodiella</taxon>
    </lineage>
</organism>
<reference evidence="6 7" key="1">
    <citation type="submission" date="2019-02" db="EMBL/GenBank/DDBJ databases">
        <title>Genome sequencing of the rare red list fungi Antrodiella citrinella (Flaviporus citrinellus).</title>
        <authorList>
            <person name="Buettner E."/>
            <person name="Kellner H."/>
        </authorList>
    </citation>
    <scope>NUCLEOTIDE SEQUENCE [LARGE SCALE GENOMIC DNA]</scope>
    <source>
        <strain evidence="6 7">DSM 108506</strain>
    </source>
</reference>
<proteinExistence type="inferred from homology"/>
<dbReference type="PANTHER" id="PTHR47966">
    <property type="entry name" value="BETA-SITE APP-CLEAVING ENZYME, ISOFORM A-RELATED"/>
    <property type="match status" value="1"/>
</dbReference>
<evidence type="ECO:0000259" key="5">
    <source>
        <dbReference type="PROSITE" id="PS51767"/>
    </source>
</evidence>
<dbReference type="InterPro" id="IPR034164">
    <property type="entry name" value="Pepsin-like_dom"/>
</dbReference>
<dbReference type="EMBL" id="SGPM01000324">
    <property type="protein sequence ID" value="THH26649.1"/>
    <property type="molecule type" value="Genomic_DNA"/>
</dbReference>
<evidence type="ECO:0000313" key="6">
    <source>
        <dbReference type="EMBL" id="THH26649.1"/>
    </source>
</evidence>
<dbReference type="Proteomes" id="UP000308730">
    <property type="component" value="Unassembled WGS sequence"/>
</dbReference>
<feature type="transmembrane region" description="Helical" evidence="3">
    <location>
        <begin position="502"/>
        <end position="525"/>
    </location>
</feature>
<evidence type="ECO:0000256" key="4">
    <source>
        <dbReference type="SAM" id="SignalP"/>
    </source>
</evidence>
<keyword evidence="4" id="KW-0732">Signal</keyword>
<keyword evidence="3" id="KW-1133">Transmembrane helix</keyword>
<dbReference type="GO" id="GO:0006508">
    <property type="term" value="P:proteolysis"/>
    <property type="evidence" value="ECO:0007669"/>
    <property type="project" value="InterPro"/>
</dbReference>
<feature type="domain" description="Peptidase A1" evidence="5">
    <location>
        <begin position="62"/>
        <end position="381"/>
    </location>
</feature>
<dbReference type="PANTHER" id="PTHR47966:SF51">
    <property type="entry name" value="BETA-SITE APP-CLEAVING ENZYME, ISOFORM A-RELATED"/>
    <property type="match status" value="1"/>
</dbReference>
<dbReference type="PROSITE" id="PS51767">
    <property type="entry name" value="PEPTIDASE_A1"/>
    <property type="match status" value="1"/>
</dbReference>
<keyword evidence="3" id="KW-0472">Membrane</keyword>
<keyword evidence="7" id="KW-1185">Reference proteome</keyword>
<evidence type="ECO:0000256" key="2">
    <source>
        <dbReference type="SAM" id="MobiDB-lite"/>
    </source>
</evidence>
<dbReference type="SUPFAM" id="SSF50630">
    <property type="entry name" value="Acid proteases"/>
    <property type="match status" value="1"/>
</dbReference>
<evidence type="ECO:0000313" key="7">
    <source>
        <dbReference type="Proteomes" id="UP000308730"/>
    </source>
</evidence>
<accession>A0A4S4MLK6</accession>
<dbReference type="CDD" id="cd05471">
    <property type="entry name" value="pepsin_like"/>
    <property type="match status" value="1"/>
</dbReference>
<sequence>MLTFPLLSALLGAGVGLQTAHAISIPITKRAAPHSTSVRITPSNNVSGDDPFGFQNIDGFAYSGIIYVSGQPFTVQLDTGSSDLWLDTQNFTLTNLTDTEVVGSISYVDGTGATGDINIGVVTWGDFTVEKQAFINAPGSNATSGGSFNGLLGVGPPSTSDIAVTLNGSQYDGIPFLDNVFALYPDEPNFISFLLSRNEFGITDGGVFTIGDVDSNYTNITSQPQLPVVAPGAWVTYMDGVVVNGNYLFGGSQPGSMVPVPVNQTLVVLDTGTSFATAPPDYVDAMYADIPGAQFDGQSSYIVPCDVRVNVTLVFGNLTYPIHPIDLTSPNSIADDGTFLCQGTFSYNFPGTGLDFILGDAFLRNVYSLYDFGDWASVGTTPPFMQILSTTDIDQANAQFDALNQARIQQAISIYGTPTPSTSIATVTATVASGSASLSTPVIVVTPTPSSINSVLVVTSISTAATVVPSASALASPNAENFAVSGNLADDNSEDIHNLQEFQYIIVGLVGGVLILLIILIVMVAQMMKKGGGMVMGGGGGGRVYKPLHDPTSAPLDHPPFGEHKPYAGYSTPYADEN</sequence>
<feature type="chain" id="PRO_5020665398" description="Peptidase A1 domain-containing protein" evidence="4">
    <location>
        <begin position="23"/>
        <end position="578"/>
    </location>
</feature>
<dbReference type="OrthoDB" id="771136at2759"/>
<name>A0A4S4MLK6_9APHY</name>
<dbReference type="InterPro" id="IPR033121">
    <property type="entry name" value="PEPTIDASE_A1"/>
</dbReference>
<dbReference type="InterPro" id="IPR001461">
    <property type="entry name" value="Aspartic_peptidase_A1"/>
</dbReference>
<dbReference type="PRINTS" id="PR00792">
    <property type="entry name" value="PEPSIN"/>
</dbReference>
<dbReference type="Gene3D" id="2.40.70.10">
    <property type="entry name" value="Acid Proteases"/>
    <property type="match status" value="2"/>
</dbReference>
<keyword evidence="3" id="KW-0812">Transmembrane</keyword>
<feature type="signal peptide" evidence="4">
    <location>
        <begin position="1"/>
        <end position="22"/>
    </location>
</feature>
<dbReference type="Pfam" id="PF00026">
    <property type="entry name" value="Asp"/>
    <property type="match status" value="1"/>
</dbReference>
<dbReference type="AlphaFoldDB" id="A0A4S4MLK6"/>
<evidence type="ECO:0000256" key="3">
    <source>
        <dbReference type="SAM" id="Phobius"/>
    </source>
</evidence>